<dbReference type="EMBL" id="MNBE01000673">
    <property type="protein sequence ID" value="OKO98287.1"/>
    <property type="molecule type" value="Genomic_DNA"/>
</dbReference>
<proteinExistence type="predicted"/>
<keyword evidence="2" id="KW-1133">Transmembrane helix</keyword>
<evidence type="ECO:0000313" key="3">
    <source>
        <dbReference type="EMBL" id="OKO98287.1"/>
    </source>
</evidence>
<reference evidence="3 4" key="1">
    <citation type="submission" date="2016-10" db="EMBL/GenBank/DDBJ databases">
        <title>Genome sequence of the ascomycete fungus Penicillium subrubescens.</title>
        <authorList>
            <person name="De Vries R.P."/>
            <person name="Peng M."/>
            <person name="Dilokpimol A."/>
            <person name="Hilden K."/>
            <person name="Makela M.R."/>
            <person name="Grigoriev I."/>
            <person name="Riley R."/>
            <person name="Granchi Z."/>
        </authorList>
    </citation>
    <scope>NUCLEOTIDE SEQUENCE [LARGE SCALE GENOMIC DNA]</scope>
    <source>
        <strain evidence="3 4">CBS 132785</strain>
    </source>
</reference>
<organism evidence="3 4">
    <name type="scientific">Penicillium subrubescens</name>
    <dbReference type="NCBI Taxonomy" id="1316194"/>
    <lineage>
        <taxon>Eukaryota</taxon>
        <taxon>Fungi</taxon>
        <taxon>Dikarya</taxon>
        <taxon>Ascomycota</taxon>
        <taxon>Pezizomycotina</taxon>
        <taxon>Eurotiomycetes</taxon>
        <taxon>Eurotiomycetidae</taxon>
        <taxon>Eurotiales</taxon>
        <taxon>Aspergillaceae</taxon>
        <taxon>Penicillium</taxon>
    </lineage>
</organism>
<feature type="transmembrane region" description="Helical" evidence="2">
    <location>
        <begin position="28"/>
        <end position="50"/>
    </location>
</feature>
<keyword evidence="4" id="KW-1185">Reference proteome</keyword>
<evidence type="ECO:0000256" key="1">
    <source>
        <dbReference type="SAM" id="MobiDB-lite"/>
    </source>
</evidence>
<feature type="region of interest" description="Disordered" evidence="1">
    <location>
        <begin position="79"/>
        <end position="120"/>
    </location>
</feature>
<name>A0A1Q5TDI2_9EURO</name>
<keyword evidence="2" id="KW-0812">Transmembrane</keyword>
<evidence type="ECO:0000256" key="2">
    <source>
        <dbReference type="SAM" id="Phobius"/>
    </source>
</evidence>
<evidence type="ECO:0000313" key="4">
    <source>
        <dbReference type="Proteomes" id="UP000186955"/>
    </source>
</evidence>
<dbReference type="AlphaFoldDB" id="A0A1Q5TDI2"/>
<keyword evidence="2" id="KW-0472">Membrane</keyword>
<comment type="caution">
    <text evidence="3">The sequence shown here is derived from an EMBL/GenBank/DDBJ whole genome shotgun (WGS) entry which is preliminary data.</text>
</comment>
<sequence>MSGTILTKCTTQYWATTTALTVCRTYKALFAFTILGVVSYIAAIWLDVVVRKRQTRLGEYNPMASSAAVGEDPWDVKLVERRDDGGDGGRKGGNRVRFAGQGHGYQHPAEQTGYDPAAYR</sequence>
<protein>
    <submittedName>
        <fullName evidence="3">Uncharacterized protein</fullName>
    </submittedName>
</protein>
<dbReference type="Proteomes" id="UP000186955">
    <property type="component" value="Unassembled WGS sequence"/>
</dbReference>
<feature type="compositionally biased region" description="Basic and acidic residues" evidence="1">
    <location>
        <begin position="79"/>
        <end position="90"/>
    </location>
</feature>
<accession>A0A1Q5TDI2</accession>
<gene>
    <name evidence="3" type="ORF">PENSUB_9385</name>
</gene>